<dbReference type="SUPFAM" id="SSF56747">
    <property type="entry name" value="Prim-pol domain"/>
    <property type="match status" value="1"/>
</dbReference>
<dbReference type="RefSeq" id="WP_344266246.1">
    <property type="nucleotide sequence ID" value="NZ_BAAAMR010000020.1"/>
</dbReference>
<comment type="caution">
    <text evidence="2">The sequence shown here is derived from an EMBL/GenBank/DDBJ whole genome shotgun (WGS) entry which is preliminary data.</text>
</comment>
<name>A0ABP5KQJ7_9ACTN</name>
<evidence type="ECO:0000313" key="3">
    <source>
        <dbReference type="Proteomes" id="UP001501020"/>
    </source>
</evidence>
<evidence type="ECO:0000313" key="2">
    <source>
        <dbReference type="EMBL" id="GAA2134581.1"/>
    </source>
</evidence>
<protein>
    <submittedName>
        <fullName evidence="2">Bifunctional DNA primase/polymerase</fullName>
    </submittedName>
</protein>
<keyword evidence="3" id="KW-1185">Reference proteome</keyword>
<accession>A0ABP5KQJ7</accession>
<feature type="domain" description="DNA primase/polymerase bifunctional N-terminal" evidence="1">
    <location>
        <begin position="13"/>
        <end position="207"/>
    </location>
</feature>
<dbReference type="Pfam" id="PF09250">
    <property type="entry name" value="Prim-Pol"/>
    <property type="match status" value="1"/>
</dbReference>
<proteinExistence type="predicted"/>
<organism evidence="2 3">
    <name type="scientific">Actinomadura napierensis</name>
    <dbReference type="NCBI Taxonomy" id="267854"/>
    <lineage>
        <taxon>Bacteria</taxon>
        <taxon>Bacillati</taxon>
        <taxon>Actinomycetota</taxon>
        <taxon>Actinomycetes</taxon>
        <taxon>Streptosporangiales</taxon>
        <taxon>Thermomonosporaceae</taxon>
        <taxon>Actinomadura</taxon>
    </lineage>
</organism>
<sequence>MAAPTGSELARAALDCAARGWHVFPLVPRGKRPALHSESRCPRTGPCHQGHITWEDRATTDPERVRRCWDAGPYNVGIACGPSGLVVLDLDQPKPGERPPAAWDQPGINDGADVLAALCELAGQPFPTETFTTSTRRGGMHLYFTAPPGLRLGNTTGRQRNGLGWLIDTRAHGGYVIAPGSHVALPDGTGPYRTVYDVPPAPLPEWLADRLSATQKPEHGAPPLECSPAPAGRVSDTTAYARAALQEEAQRVKVAVIGGRNHALNKAAYHLGRLVGAGALTQDQAYDALWHAASVHFGPLHHDMSPDEAHATITSGLTAGTRNPRQITPRKAA</sequence>
<evidence type="ECO:0000259" key="1">
    <source>
        <dbReference type="SMART" id="SM00943"/>
    </source>
</evidence>
<dbReference type="SMART" id="SM00943">
    <property type="entry name" value="Prim-Pol"/>
    <property type="match status" value="1"/>
</dbReference>
<reference evidence="3" key="1">
    <citation type="journal article" date="2019" name="Int. J. Syst. Evol. Microbiol.">
        <title>The Global Catalogue of Microorganisms (GCM) 10K type strain sequencing project: providing services to taxonomists for standard genome sequencing and annotation.</title>
        <authorList>
            <consortium name="The Broad Institute Genomics Platform"/>
            <consortium name="The Broad Institute Genome Sequencing Center for Infectious Disease"/>
            <person name="Wu L."/>
            <person name="Ma J."/>
        </authorList>
    </citation>
    <scope>NUCLEOTIDE SEQUENCE [LARGE SCALE GENOMIC DNA]</scope>
    <source>
        <strain evidence="3">JCM 13850</strain>
    </source>
</reference>
<dbReference type="CDD" id="cd04859">
    <property type="entry name" value="Prim_Pol"/>
    <property type="match status" value="1"/>
</dbReference>
<dbReference type="Proteomes" id="UP001501020">
    <property type="component" value="Unassembled WGS sequence"/>
</dbReference>
<dbReference type="InterPro" id="IPR015330">
    <property type="entry name" value="DNA_primase/pol_bifunc_N"/>
</dbReference>
<gene>
    <name evidence="2" type="ORF">GCM10009727_28470</name>
</gene>
<dbReference type="EMBL" id="BAAAMR010000020">
    <property type="protein sequence ID" value="GAA2134581.1"/>
    <property type="molecule type" value="Genomic_DNA"/>
</dbReference>